<name>F0X149_9STRA</name>
<evidence type="ECO:0000313" key="1">
    <source>
        <dbReference type="EMBL" id="CCA27504.1"/>
    </source>
</evidence>
<dbReference type="InterPro" id="IPR023214">
    <property type="entry name" value="HAD_sf"/>
</dbReference>
<proteinExistence type="predicted"/>
<dbReference type="EMBL" id="FR824584">
    <property type="protein sequence ID" value="CCA27504.1"/>
    <property type="molecule type" value="Genomic_DNA"/>
</dbReference>
<dbReference type="Gene3D" id="3.40.50.1000">
    <property type="entry name" value="HAD superfamily/HAD-like"/>
    <property type="match status" value="1"/>
</dbReference>
<accession>F0X149</accession>
<gene>
    <name evidence="1" type="primary">AlNc14C554G12142</name>
    <name evidence="1" type="ORF">ALNC14_136480</name>
</gene>
<protein>
    <submittedName>
        <fullName evidence="1">AlNc14C554G12142 protein</fullName>
    </submittedName>
</protein>
<dbReference type="AlphaFoldDB" id="F0X149"/>
<reference evidence="1" key="2">
    <citation type="submission" date="2011-02" db="EMBL/GenBank/DDBJ databases">
        <authorList>
            <person name="MacLean D."/>
        </authorList>
    </citation>
    <scope>NUCLEOTIDE SEQUENCE</scope>
</reference>
<reference evidence="1" key="1">
    <citation type="journal article" date="2011" name="PLoS Biol.">
        <title>Gene gain and loss during evolution of obligate parasitism in the white rust pathogen of Arabidopsis thaliana.</title>
        <authorList>
            <person name="Kemen E."/>
            <person name="Gardiner A."/>
            <person name="Schultz-Larsen T."/>
            <person name="Kemen A.C."/>
            <person name="Balmuth A.L."/>
            <person name="Robert-Seilaniantz A."/>
            <person name="Bailey K."/>
            <person name="Holub E."/>
            <person name="Studholme D.J."/>
            <person name="Maclean D."/>
            <person name="Jones J.D."/>
        </authorList>
    </citation>
    <scope>NUCLEOTIDE SEQUENCE</scope>
</reference>
<organism evidence="1">
    <name type="scientific">Albugo laibachii Nc14</name>
    <dbReference type="NCBI Taxonomy" id="890382"/>
    <lineage>
        <taxon>Eukaryota</taxon>
        <taxon>Sar</taxon>
        <taxon>Stramenopiles</taxon>
        <taxon>Oomycota</taxon>
        <taxon>Peronosporomycetes</taxon>
        <taxon>Albuginales</taxon>
        <taxon>Albuginaceae</taxon>
        <taxon>Albugo</taxon>
    </lineage>
</organism>
<sequence length="365" mass="40962">MMYEQMIEKLYKIPDDKFISLLSLGYDRKAADECLTKGMETKIGEDMEDESVTFRELLESLFEDYKRLKDETIQGSDLDIVNNNFYAKLGFYNGGLNEILLKVDEKHPCKMQIGLRKIPRLWYGLSEKEIQRLAEKASKSTARIHVLESYYSEDLTAALYGSGKADLIKKWQLGTLILASGDSRDNFELLESVTDPAGIKLIINTIPSNESMLGLYKKYSAGMVHQSYPRVLIQGTDRSVLSWIPTAYSKGRMLLKYTKTEGCQEYISDIIHEGEWFDGYKVDEYRSPAHNPSSKSACGYGGCNHAHHSTGIPAKAHCEKSVHKRTPCGHVHANVFTDAANLSVAPPADGTHDIGHHDNISPTNL</sequence>
<dbReference type="HOGENOM" id="CLU_759552_0_0_1"/>